<evidence type="ECO:0000313" key="2">
    <source>
        <dbReference type="EMBL" id="KAH7234729.1"/>
    </source>
</evidence>
<gene>
    <name evidence="2" type="ORF">BKA55DRAFT_597729</name>
</gene>
<evidence type="ECO:0000313" key="3">
    <source>
        <dbReference type="Proteomes" id="UP000720189"/>
    </source>
</evidence>
<proteinExistence type="predicted"/>
<accession>A0A9P9GB65</accession>
<dbReference type="AlphaFoldDB" id="A0A9P9GB65"/>
<dbReference type="InterPro" id="IPR010730">
    <property type="entry name" value="HET"/>
</dbReference>
<name>A0A9P9GB65_FUSRE</name>
<keyword evidence="3" id="KW-1185">Reference proteome</keyword>
<organism evidence="2 3">
    <name type="scientific">Fusarium redolens</name>
    <dbReference type="NCBI Taxonomy" id="48865"/>
    <lineage>
        <taxon>Eukaryota</taxon>
        <taxon>Fungi</taxon>
        <taxon>Dikarya</taxon>
        <taxon>Ascomycota</taxon>
        <taxon>Pezizomycotina</taxon>
        <taxon>Sordariomycetes</taxon>
        <taxon>Hypocreomycetidae</taxon>
        <taxon>Hypocreales</taxon>
        <taxon>Nectriaceae</taxon>
        <taxon>Fusarium</taxon>
        <taxon>Fusarium redolens species complex</taxon>
    </lineage>
</organism>
<feature type="domain" description="Heterokaryon incompatibility" evidence="1">
    <location>
        <begin position="142"/>
        <end position="185"/>
    </location>
</feature>
<dbReference type="PANTHER" id="PTHR33112">
    <property type="entry name" value="DOMAIN PROTEIN, PUTATIVE-RELATED"/>
    <property type="match status" value="1"/>
</dbReference>
<sequence>MFAIPSQFAYRSAEHTVPFDVGMGDQVLERAKAQRDSTWLVIRSQPRPMDSPFWYSLVPQSAHNFGCLAEFSDAFNGVGQRVPLIDPANVDFAAVKPWFTHCTGQHGELCNPDSVKRSLPKGIAVINYTTRDLEPLPTGARFAALSYVWGDNTSATESYSSISRLPQTIEDTIAVALEIGIQFLWPELPGIRTPRVKPPSLDLCLGRHRLVSTGRTWTYQEGLVSRRKLVFTDEQVYLHCMEREFRETIEQDFYLLAQTRSDDVCDPFHCSTLHLIAENDGPKDAFPDSFRHIWGQPIPCGANNSIGDAIVSALNWGIIGPTQRRPDFPSWSWIGWKGKAYSSVNESCKEDVTASLLLEDGTTIDNAKVFRDLNTFQRIPPLLSKYILIEAQIVHVRIRRKEGDYWNLRNMWKLSFVKDGAERYGITYADGFSITQEYEKRDDVYRDLEGGNAWLGIAFPRSDMVLVLKDKGDYHERFGYIDVDFLYRIYGTT</sequence>
<protein>
    <recommendedName>
        <fullName evidence="1">Heterokaryon incompatibility domain-containing protein</fullName>
    </recommendedName>
</protein>
<dbReference type="EMBL" id="JAGMUX010000017">
    <property type="protein sequence ID" value="KAH7234729.1"/>
    <property type="molecule type" value="Genomic_DNA"/>
</dbReference>
<dbReference type="PANTHER" id="PTHR33112:SF1">
    <property type="entry name" value="HETEROKARYON INCOMPATIBILITY DOMAIN-CONTAINING PROTEIN"/>
    <property type="match status" value="1"/>
</dbReference>
<dbReference type="Pfam" id="PF06985">
    <property type="entry name" value="HET"/>
    <property type="match status" value="1"/>
</dbReference>
<dbReference type="Proteomes" id="UP000720189">
    <property type="component" value="Unassembled WGS sequence"/>
</dbReference>
<dbReference type="RefSeq" id="XP_046044494.1">
    <property type="nucleotide sequence ID" value="XM_046196117.1"/>
</dbReference>
<reference evidence="2" key="1">
    <citation type="journal article" date="2021" name="Nat. Commun.">
        <title>Genetic determinants of endophytism in the Arabidopsis root mycobiome.</title>
        <authorList>
            <person name="Mesny F."/>
            <person name="Miyauchi S."/>
            <person name="Thiergart T."/>
            <person name="Pickel B."/>
            <person name="Atanasova L."/>
            <person name="Karlsson M."/>
            <person name="Huettel B."/>
            <person name="Barry K.W."/>
            <person name="Haridas S."/>
            <person name="Chen C."/>
            <person name="Bauer D."/>
            <person name="Andreopoulos W."/>
            <person name="Pangilinan J."/>
            <person name="LaButti K."/>
            <person name="Riley R."/>
            <person name="Lipzen A."/>
            <person name="Clum A."/>
            <person name="Drula E."/>
            <person name="Henrissat B."/>
            <person name="Kohler A."/>
            <person name="Grigoriev I.V."/>
            <person name="Martin F.M."/>
            <person name="Hacquard S."/>
        </authorList>
    </citation>
    <scope>NUCLEOTIDE SEQUENCE</scope>
    <source>
        <strain evidence="2">MPI-CAGE-AT-0023</strain>
    </source>
</reference>
<dbReference type="OrthoDB" id="5428863at2759"/>
<dbReference type="GeneID" id="70226071"/>
<comment type="caution">
    <text evidence="2">The sequence shown here is derived from an EMBL/GenBank/DDBJ whole genome shotgun (WGS) entry which is preliminary data.</text>
</comment>
<evidence type="ECO:0000259" key="1">
    <source>
        <dbReference type="Pfam" id="PF06985"/>
    </source>
</evidence>